<proteinExistence type="predicted"/>
<keyword evidence="2" id="KW-1185">Reference proteome</keyword>
<dbReference type="Proteomes" id="UP000799779">
    <property type="component" value="Unassembled WGS sequence"/>
</dbReference>
<dbReference type="AlphaFoldDB" id="A0A6A5WNM6"/>
<reference evidence="1" key="1">
    <citation type="journal article" date="2020" name="Stud. Mycol.">
        <title>101 Dothideomycetes genomes: a test case for predicting lifestyles and emergence of pathogens.</title>
        <authorList>
            <person name="Haridas S."/>
            <person name="Albert R."/>
            <person name="Binder M."/>
            <person name="Bloem J."/>
            <person name="Labutti K."/>
            <person name="Salamov A."/>
            <person name="Andreopoulos B."/>
            <person name="Baker S."/>
            <person name="Barry K."/>
            <person name="Bills G."/>
            <person name="Bluhm B."/>
            <person name="Cannon C."/>
            <person name="Castanera R."/>
            <person name="Culley D."/>
            <person name="Daum C."/>
            <person name="Ezra D."/>
            <person name="Gonzalez J."/>
            <person name="Henrissat B."/>
            <person name="Kuo A."/>
            <person name="Liang C."/>
            <person name="Lipzen A."/>
            <person name="Lutzoni F."/>
            <person name="Magnuson J."/>
            <person name="Mondo S."/>
            <person name="Nolan M."/>
            <person name="Ohm R."/>
            <person name="Pangilinan J."/>
            <person name="Park H.-J."/>
            <person name="Ramirez L."/>
            <person name="Alfaro M."/>
            <person name="Sun H."/>
            <person name="Tritt A."/>
            <person name="Yoshinaga Y."/>
            <person name="Zwiers L.-H."/>
            <person name="Turgeon B."/>
            <person name="Goodwin S."/>
            <person name="Spatafora J."/>
            <person name="Crous P."/>
            <person name="Grigoriev I."/>
        </authorList>
    </citation>
    <scope>NUCLEOTIDE SEQUENCE</scope>
    <source>
        <strain evidence="1">CBS 123094</strain>
    </source>
</reference>
<evidence type="ECO:0000313" key="2">
    <source>
        <dbReference type="Proteomes" id="UP000799779"/>
    </source>
</evidence>
<sequence length="148" mass="15517">MSQFTFWKGFADAAVGVVLLTKPEIVYHSAVAKALHKLSGLRLPNPHPASEDAVSAQHAVAIMVVAVGLAHMRASTEAKALPPIVLLNALWSMFALGTVVICPQRATSALLMTGINHAVFATAMVFSTGVRIKEILGLGDGNSKSKSS</sequence>
<dbReference type="EMBL" id="ML977572">
    <property type="protein sequence ID" value="KAF2003540.1"/>
    <property type="molecule type" value="Genomic_DNA"/>
</dbReference>
<accession>A0A6A5WNM6</accession>
<name>A0A6A5WNM6_9PLEO</name>
<protein>
    <submittedName>
        <fullName evidence="1">Uncharacterized protein</fullName>
    </submittedName>
</protein>
<evidence type="ECO:0000313" key="1">
    <source>
        <dbReference type="EMBL" id="KAF2003540.1"/>
    </source>
</evidence>
<gene>
    <name evidence="1" type="ORF">P154DRAFT_532277</name>
</gene>
<organism evidence="1 2">
    <name type="scientific">Amniculicola lignicola CBS 123094</name>
    <dbReference type="NCBI Taxonomy" id="1392246"/>
    <lineage>
        <taxon>Eukaryota</taxon>
        <taxon>Fungi</taxon>
        <taxon>Dikarya</taxon>
        <taxon>Ascomycota</taxon>
        <taxon>Pezizomycotina</taxon>
        <taxon>Dothideomycetes</taxon>
        <taxon>Pleosporomycetidae</taxon>
        <taxon>Pleosporales</taxon>
        <taxon>Amniculicolaceae</taxon>
        <taxon>Amniculicola</taxon>
    </lineage>
</organism>
<dbReference type="OrthoDB" id="3753443at2759"/>